<dbReference type="InterPro" id="IPR039425">
    <property type="entry name" value="RNA_pol_sigma-70-like"/>
</dbReference>
<keyword evidence="3 6" id="KW-0731">Sigma factor</keyword>
<organism evidence="9 10">
    <name type="scientific">Xylanibacter rarus</name>
    <dbReference type="NCBI Taxonomy" id="1676614"/>
    <lineage>
        <taxon>Bacteria</taxon>
        <taxon>Pseudomonadati</taxon>
        <taxon>Bacteroidota</taxon>
        <taxon>Bacteroidia</taxon>
        <taxon>Bacteroidales</taxon>
        <taxon>Prevotellaceae</taxon>
        <taxon>Xylanibacter</taxon>
    </lineage>
</organism>
<sequence length="178" mass="20126">MKQLNDISLVTRVAVFHDKKAFDALVVKYQAAVRRFFLSQTLGDAQLSDDLAQDTFIKAYTNIGRFRGLSGFSTWLYRIAYNVLYDYRRSHKVTDDVSSVPADRSVAQADKGLSIDIYSALKLLKDDERLCLTLQIIDGLSVDKISEITSLPLGTVKSHLSRSKHKLANYLKDNGYDR</sequence>
<evidence type="ECO:0000313" key="9">
    <source>
        <dbReference type="EMBL" id="KOO69912.1"/>
    </source>
</evidence>
<dbReference type="NCBIfam" id="TIGR02937">
    <property type="entry name" value="sigma70-ECF"/>
    <property type="match status" value="1"/>
</dbReference>
<dbReference type="PROSITE" id="PS01063">
    <property type="entry name" value="SIGMA70_ECF"/>
    <property type="match status" value="1"/>
</dbReference>
<dbReference type="EMBL" id="LFQU01000001">
    <property type="protein sequence ID" value="KOO69912.1"/>
    <property type="molecule type" value="Genomic_DNA"/>
</dbReference>
<dbReference type="Proteomes" id="UP000036951">
    <property type="component" value="Unassembled WGS sequence"/>
</dbReference>
<dbReference type="PANTHER" id="PTHR43133:SF51">
    <property type="entry name" value="RNA POLYMERASE SIGMA FACTOR"/>
    <property type="match status" value="1"/>
</dbReference>
<evidence type="ECO:0000256" key="5">
    <source>
        <dbReference type="ARBA" id="ARBA00023163"/>
    </source>
</evidence>
<comment type="similarity">
    <text evidence="1 6">Belongs to the sigma-70 factor family. ECF subfamily.</text>
</comment>
<evidence type="ECO:0000256" key="6">
    <source>
        <dbReference type="RuleBase" id="RU000716"/>
    </source>
</evidence>
<dbReference type="Pfam" id="PF04542">
    <property type="entry name" value="Sigma70_r2"/>
    <property type="match status" value="1"/>
</dbReference>
<evidence type="ECO:0000256" key="1">
    <source>
        <dbReference type="ARBA" id="ARBA00010641"/>
    </source>
</evidence>
<dbReference type="Gene3D" id="1.10.10.10">
    <property type="entry name" value="Winged helix-like DNA-binding domain superfamily/Winged helix DNA-binding domain"/>
    <property type="match status" value="1"/>
</dbReference>
<dbReference type="InterPro" id="IPR013324">
    <property type="entry name" value="RNA_pol_sigma_r3/r4-like"/>
</dbReference>
<dbReference type="SUPFAM" id="SSF88659">
    <property type="entry name" value="Sigma3 and sigma4 domains of RNA polymerase sigma factors"/>
    <property type="match status" value="1"/>
</dbReference>
<dbReference type="SUPFAM" id="SSF88946">
    <property type="entry name" value="Sigma2 domain of RNA polymerase sigma factors"/>
    <property type="match status" value="1"/>
</dbReference>
<dbReference type="GO" id="GO:0016987">
    <property type="term" value="F:sigma factor activity"/>
    <property type="evidence" value="ECO:0007669"/>
    <property type="project" value="UniProtKB-KW"/>
</dbReference>
<evidence type="ECO:0000256" key="3">
    <source>
        <dbReference type="ARBA" id="ARBA00023082"/>
    </source>
</evidence>
<protein>
    <recommendedName>
        <fullName evidence="6">RNA polymerase sigma factor</fullName>
    </recommendedName>
</protein>
<comment type="caution">
    <text evidence="9">The sequence shown here is derived from an EMBL/GenBank/DDBJ whole genome shotgun (WGS) entry which is preliminary data.</text>
</comment>
<name>A0A8E1R410_9BACT</name>
<feature type="domain" description="RNA polymerase sigma factor 70 region 4 type 2" evidence="8">
    <location>
        <begin position="116"/>
        <end position="167"/>
    </location>
</feature>
<feature type="domain" description="RNA polymerase sigma-70 region 2" evidence="7">
    <location>
        <begin position="25"/>
        <end position="92"/>
    </location>
</feature>
<dbReference type="InterPro" id="IPR000838">
    <property type="entry name" value="RNA_pol_sigma70_ECF_CS"/>
</dbReference>
<dbReference type="InterPro" id="IPR007627">
    <property type="entry name" value="RNA_pol_sigma70_r2"/>
</dbReference>
<dbReference type="InterPro" id="IPR014284">
    <property type="entry name" value="RNA_pol_sigma-70_dom"/>
</dbReference>
<keyword evidence="5 6" id="KW-0804">Transcription</keyword>
<dbReference type="GO" id="GO:0006352">
    <property type="term" value="P:DNA-templated transcription initiation"/>
    <property type="evidence" value="ECO:0007669"/>
    <property type="project" value="InterPro"/>
</dbReference>
<keyword evidence="10" id="KW-1185">Reference proteome</keyword>
<dbReference type="InterPro" id="IPR036388">
    <property type="entry name" value="WH-like_DNA-bd_sf"/>
</dbReference>
<evidence type="ECO:0000259" key="8">
    <source>
        <dbReference type="Pfam" id="PF08281"/>
    </source>
</evidence>
<keyword evidence="4 6" id="KW-0238">DNA-binding</keyword>
<dbReference type="OrthoDB" id="9780326at2"/>
<keyword evidence="2 6" id="KW-0805">Transcription regulation</keyword>
<dbReference type="GO" id="GO:0003677">
    <property type="term" value="F:DNA binding"/>
    <property type="evidence" value="ECO:0007669"/>
    <property type="project" value="UniProtKB-KW"/>
</dbReference>
<dbReference type="InterPro" id="IPR013249">
    <property type="entry name" value="RNA_pol_sigma70_r4_t2"/>
</dbReference>
<evidence type="ECO:0000313" key="10">
    <source>
        <dbReference type="Proteomes" id="UP000036951"/>
    </source>
</evidence>
<evidence type="ECO:0000259" key="7">
    <source>
        <dbReference type="Pfam" id="PF04542"/>
    </source>
</evidence>
<dbReference type="Pfam" id="PF08281">
    <property type="entry name" value="Sigma70_r4_2"/>
    <property type="match status" value="1"/>
</dbReference>
<gene>
    <name evidence="9" type="ORF">ACU52_01475</name>
</gene>
<evidence type="ECO:0000256" key="4">
    <source>
        <dbReference type="ARBA" id="ARBA00023125"/>
    </source>
</evidence>
<accession>A0A8E1R410</accession>
<dbReference type="RefSeq" id="WP_053397521.1">
    <property type="nucleotide sequence ID" value="NZ_DAWBWQ010000031.1"/>
</dbReference>
<dbReference type="AlphaFoldDB" id="A0A8E1R410"/>
<proteinExistence type="inferred from homology"/>
<reference evidence="9 10" key="1">
    <citation type="submission" date="2015-06" db="EMBL/GenBank/DDBJ databases">
        <title>Prevotella sp. 109, sp. nov., a novel member of the family Prevotellaceae isolated from human faeces.</title>
        <authorList>
            <person name="Shkoporov A.N."/>
            <person name="Chaplin A.V."/>
            <person name="Kafarskaia L.I."/>
            <person name="Efimov B.A."/>
        </authorList>
    </citation>
    <scope>NUCLEOTIDE SEQUENCE [LARGE SCALE GENOMIC DNA]</scope>
    <source>
        <strain evidence="9 10">109</strain>
    </source>
</reference>
<dbReference type="InterPro" id="IPR013325">
    <property type="entry name" value="RNA_pol_sigma_r2"/>
</dbReference>
<dbReference type="PANTHER" id="PTHR43133">
    <property type="entry name" value="RNA POLYMERASE ECF-TYPE SIGMA FACTO"/>
    <property type="match status" value="1"/>
</dbReference>
<evidence type="ECO:0000256" key="2">
    <source>
        <dbReference type="ARBA" id="ARBA00023015"/>
    </source>
</evidence>
<dbReference type="Gene3D" id="1.10.1740.10">
    <property type="match status" value="1"/>
</dbReference>